<evidence type="ECO:0000313" key="5">
    <source>
        <dbReference type="Proteomes" id="UP001165083"/>
    </source>
</evidence>
<gene>
    <name evidence="4" type="ORF">Plil01_001104300</name>
</gene>
<dbReference type="PRINTS" id="PR00111">
    <property type="entry name" value="ABHYDROLASE"/>
</dbReference>
<dbReference type="PRINTS" id="PR00412">
    <property type="entry name" value="EPOXHYDRLASE"/>
</dbReference>
<dbReference type="EMBL" id="BSXW01000614">
    <property type="protein sequence ID" value="GMF26558.1"/>
    <property type="molecule type" value="Genomic_DNA"/>
</dbReference>
<name>A0A9W6U572_9STRA</name>
<dbReference type="SUPFAM" id="SSF53474">
    <property type="entry name" value="alpha/beta-Hydrolases"/>
    <property type="match status" value="2"/>
</dbReference>
<sequence>MLAVLQYQIQALSPKYRLIVPDVRGFGQSSTPQELEAYGTKNTSRDLVVLLDALKIEKAVVVGHDWGGSLAWKFCLYHPERVLAVSGVCTPFVPPRKQYVSLEDMCKYVPQFKYQLFLADAKNSGKALDASPRRLATAIFRRKTEYGPKEEMLPLDEWLKAINTDLDHVMFTERSVMLSEDELQYYIDQYTQSGFTGANWVYATKKIDFETEKDLPGTIEHPALFIGAADDPVLKPEMAKSMPKVIPNLQMEVVEDAGHWVLLEQPQAVNHILSEWLTKVTKPSMASPQEAPLSPLVSATGVSTQRHVDAIYANPKHFDPESKHKAALSTGVTVEYAIHENKAKVDNAPEERVILIMGFMTIKEAWTPLIDMLLHKWDDAVDHKRNVKLVSFDNRGIGGSDVPWWRYTTSGMAQDALALMDFLEWESAHVVGISMGGMISQELALAAPQRVKSLTLMVTTRGKFVDDPRSKEPMKESLNAKDPVDIANSQLKLLFSDVYLDQAMAFGDKKRRDVMYEYLEDRAKVRVKPRFHGMINQLLAVRTHWISDERLAAINDAGFPILLIGSAMDILIPPREMQTLREHLKGDHVQTLFFEHGGHGVIIQYPEEIADGLTTLILRC</sequence>
<evidence type="ECO:0000256" key="1">
    <source>
        <dbReference type="ARBA" id="ARBA00022801"/>
    </source>
</evidence>
<dbReference type="OrthoDB" id="19657at2759"/>
<dbReference type="Gene3D" id="3.40.50.1820">
    <property type="entry name" value="alpha/beta hydrolase"/>
    <property type="match status" value="2"/>
</dbReference>
<keyword evidence="5" id="KW-1185">Reference proteome</keyword>
<dbReference type="AlphaFoldDB" id="A0A9W6U572"/>
<dbReference type="InterPro" id="IPR000639">
    <property type="entry name" value="Epox_hydrolase-like"/>
</dbReference>
<organism evidence="4 5">
    <name type="scientific">Phytophthora lilii</name>
    <dbReference type="NCBI Taxonomy" id="2077276"/>
    <lineage>
        <taxon>Eukaryota</taxon>
        <taxon>Sar</taxon>
        <taxon>Stramenopiles</taxon>
        <taxon>Oomycota</taxon>
        <taxon>Peronosporomycetes</taxon>
        <taxon>Peronosporales</taxon>
        <taxon>Peronosporaceae</taxon>
        <taxon>Phytophthora</taxon>
    </lineage>
</organism>
<comment type="caution">
    <text evidence="4">The sequence shown here is derived from an EMBL/GenBank/DDBJ whole genome shotgun (WGS) entry which is preliminary data.</text>
</comment>
<feature type="domain" description="AB hydrolase-1" evidence="3">
    <location>
        <begin position="353"/>
        <end position="603"/>
    </location>
</feature>
<accession>A0A9W6U572</accession>
<evidence type="ECO:0000256" key="2">
    <source>
        <dbReference type="ARBA" id="ARBA00038334"/>
    </source>
</evidence>
<dbReference type="GO" id="GO:0016787">
    <property type="term" value="F:hydrolase activity"/>
    <property type="evidence" value="ECO:0007669"/>
    <property type="project" value="UniProtKB-KW"/>
</dbReference>
<keyword evidence="1" id="KW-0378">Hydrolase</keyword>
<evidence type="ECO:0000259" key="3">
    <source>
        <dbReference type="Pfam" id="PF00561"/>
    </source>
</evidence>
<dbReference type="Pfam" id="PF00561">
    <property type="entry name" value="Abhydrolase_1"/>
    <property type="match status" value="2"/>
</dbReference>
<dbReference type="InterPro" id="IPR000073">
    <property type="entry name" value="AB_hydrolase_1"/>
</dbReference>
<protein>
    <submittedName>
        <fullName evidence="4">Unnamed protein product</fullName>
    </submittedName>
</protein>
<dbReference type="InterPro" id="IPR029058">
    <property type="entry name" value="AB_hydrolase_fold"/>
</dbReference>
<evidence type="ECO:0000313" key="4">
    <source>
        <dbReference type="EMBL" id="GMF26558.1"/>
    </source>
</evidence>
<reference evidence="4" key="1">
    <citation type="submission" date="2023-04" db="EMBL/GenBank/DDBJ databases">
        <title>Phytophthora lilii NBRC 32176.</title>
        <authorList>
            <person name="Ichikawa N."/>
            <person name="Sato H."/>
            <person name="Tonouchi N."/>
        </authorList>
    </citation>
    <scope>NUCLEOTIDE SEQUENCE</scope>
    <source>
        <strain evidence="4">NBRC 32176</strain>
    </source>
</reference>
<dbReference type="PANTHER" id="PTHR43329">
    <property type="entry name" value="EPOXIDE HYDROLASE"/>
    <property type="match status" value="1"/>
</dbReference>
<dbReference type="Proteomes" id="UP001165083">
    <property type="component" value="Unassembled WGS sequence"/>
</dbReference>
<proteinExistence type="inferred from homology"/>
<feature type="domain" description="AB hydrolase-1" evidence="3">
    <location>
        <begin position="9"/>
        <end position="266"/>
    </location>
</feature>
<comment type="similarity">
    <text evidence="2">Belongs to the AB hydrolase superfamily. Epoxide hydrolase family.</text>
</comment>